<gene>
    <name evidence="2" type="ORF">CM83_8026</name>
</gene>
<feature type="compositionally biased region" description="Low complexity" evidence="1">
    <location>
        <begin position="135"/>
        <end position="146"/>
    </location>
</feature>
<reference evidence="2" key="2">
    <citation type="submission" date="2014-07" db="EMBL/GenBank/DDBJ databases">
        <authorList>
            <person name="Hull J."/>
        </authorList>
    </citation>
    <scope>NUCLEOTIDE SEQUENCE</scope>
</reference>
<feature type="non-terminal residue" evidence="2">
    <location>
        <position position="1"/>
    </location>
</feature>
<reference evidence="2" key="1">
    <citation type="journal article" date="2014" name="PLoS ONE">
        <title>Transcriptome-Based Identification of ABC Transporters in the Western Tarnished Plant Bug Lygus hesperus.</title>
        <authorList>
            <person name="Hull J.J."/>
            <person name="Chaney K."/>
            <person name="Geib S.M."/>
            <person name="Fabrick J.A."/>
            <person name="Brent C.S."/>
            <person name="Walsh D."/>
            <person name="Lavine L.C."/>
        </authorList>
    </citation>
    <scope>NUCLEOTIDE SEQUENCE</scope>
</reference>
<feature type="compositionally biased region" description="Basic and acidic residues" evidence="1">
    <location>
        <begin position="8"/>
        <end position="17"/>
    </location>
</feature>
<evidence type="ECO:0000313" key="2">
    <source>
        <dbReference type="EMBL" id="JAG09456.1"/>
    </source>
</evidence>
<feature type="compositionally biased region" description="Polar residues" evidence="1">
    <location>
        <begin position="169"/>
        <end position="178"/>
    </location>
</feature>
<feature type="compositionally biased region" description="Basic and acidic residues" evidence="1">
    <location>
        <begin position="125"/>
        <end position="134"/>
    </location>
</feature>
<sequence>EEEEEEDRLFKAQDFDRQSVPNSPAFQPSRDEIISSSSTTSVSRSPSASDIKDPASKLRVQVMRSDDSLKSKESAKTASREKLYEPSRQESSRRKRSRTQSMDDGIPAAASRRKTIVNYPDETESNVRDYDRYSKSTTSTGKSSSTDRVSRVTKESASSATVVRTSSSPEVSSNARSI</sequence>
<protein>
    <submittedName>
        <fullName evidence="2">Uncharacterized protein</fullName>
    </submittedName>
</protein>
<name>A0A0A9WPV3_LYGHE</name>
<feature type="non-terminal residue" evidence="2">
    <location>
        <position position="178"/>
    </location>
</feature>
<dbReference type="EMBL" id="GBHO01034148">
    <property type="protein sequence ID" value="JAG09456.1"/>
    <property type="molecule type" value="Transcribed_RNA"/>
</dbReference>
<accession>A0A0A9WPV3</accession>
<evidence type="ECO:0000256" key="1">
    <source>
        <dbReference type="SAM" id="MobiDB-lite"/>
    </source>
</evidence>
<feature type="compositionally biased region" description="Basic and acidic residues" evidence="1">
    <location>
        <begin position="64"/>
        <end position="92"/>
    </location>
</feature>
<organism evidence="2">
    <name type="scientific">Lygus hesperus</name>
    <name type="common">Western plant bug</name>
    <dbReference type="NCBI Taxonomy" id="30085"/>
    <lineage>
        <taxon>Eukaryota</taxon>
        <taxon>Metazoa</taxon>
        <taxon>Ecdysozoa</taxon>
        <taxon>Arthropoda</taxon>
        <taxon>Hexapoda</taxon>
        <taxon>Insecta</taxon>
        <taxon>Pterygota</taxon>
        <taxon>Neoptera</taxon>
        <taxon>Paraneoptera</taxon>
        <taxon>Hemiptera</taxon>
        <taxon>Heteroptera</taxon>
        <taxon>Panheteroptera</taxon>
        <taxon>Cimicomorpha</taxon>
        <taxon>Miridae</taxon>
        <taxon>Mirini</taxon>
        <taxon>Lygus</taxon>
    </lineage>
</organism>
<feature type="region of interest" description="Disordered" evidence="1">
    <location>
        <begin position="1"/>
        <end position="178"/>
    </location>
</feature>
<proteinExistence type="predicted"/>
<dbReference type="AlphaFoldDB" id="A0A0A9WPV3"/>
<feature type="compositionally biased region" description="Low complexity" evidence="1">
    <location>
        <begin position="156"/>
        <end position="168"/>
    </location>
</feature>
<feature type="compositionally biased region" description="Low complexity" evidence="1">
    <location>
        <begin position="34"/>
        <end position="49"/>
    </location>
</feature>